<keyword evidence="3" id="KW-1185">Reference proteome</keyword>
<feature type="transmembrane region" description="Helical" evidence="1">
    <location>
        <begin position="82"/>
        <end position="99"/>
    </location>
</feature>
<keyword evidence="1" id="KW-0472">Membrane</keyword>
<name>A0A2U3I0X9_9BURK</name>
<dbReference type="AlphaFoldDB" id="A0A2U3I0X9"/>
<dbReference type="OrthoDB" id="9002176at2"/>
<feature type="transmembrane region" description="Helical" evidence="1">
    <location>
        <begin position="20"/>
        <end position="40"/>
    </location>
</feature>
<keyword evidence="1" id="KW-1133">Transmembrane helix</keyword>
<dbReference type="Proteomes" id="UP000238169">
    <property type="component" value="Unassembled WGS sequence"/>
</dbReference>
<evidence type="ECO:0000313" key="2">
    <source>
        <dbReference type="EMBL" id="SPB13759.1"/>
    </source>
</evidence>
<feature type="transmembrane region" description="Helical" evidence="1">
    <location>
        <begin position="46"/>
        <end position="70"/>
    </location>
</feature>
<dbReference type="EMBL" id="OGTP01000002">
    <property type="protein sequence ID" value="SPB13759.1"/>
    <property type="molecule type" value="Genomic_DNA"/>
</dbReference>
<reference evidence="3" key="1">
    <citation type="submission" date="2018-01" db="EMBL/GenBank/DDBJ databases">
        <authorList>
            <person name="Peeters C."/>
        </authorList>
    </citation>
    <scope>NUCLEOTIDE SEQUENCE [LARGE SCALE GENOMIC DNA]</scope>
</reference>
<evidence type="ECO:0000256" key="1">
    <source>
        <dbReference type="SAM" id="Phobius"/>
    </source>
</evidence>
<proteinExistence type="predicted"/>
<feature type="transmembrane region" description="Helical" evidence="1">
    <location>
        <begin position="129"/>
        <end position="152"/>
    </location>
</feature>
<keyword evidence="1" id="KW-0812">Transmembrane</keyword>
<evidence type="ECO:0000313" key="3">
    <source>
        <dbReference type="Proteomes" id="UP000238169"/>
    </source>
</evidence>
<sequence length="172" mass="19627">MGNWTATIKRNFVEALPPTIFFFVILQVIAIAVSLVTYGTMITLDVFGSVALIALVMGKSVLFANLLPFVNRFPEKPLMWNVLWKTGIYALVAIVARFIERLYHFWKPGFGFLDASHALALEINWARFWGIHLLLVTLLAMYCVLAELARVLGRERLRVMFFGPLPLRRIDL</sequence>
<accession>A0A2U3I0X9</accession>
<dbReference type="RefSeq" id="WP_106853504.1">
    <property type="nucleotide sequence ID" value="NZ_OGTP01000002.1"/>
</dbReference>
<gene>
    <name evidence="2" type="ORF">NOV72_01023</name>
</gene>
<organism evidence="2 3">
    <name type="scientific">Caballeronia novacaledonica</name>
    <dbReference type="NCBI Taxonomy" id="1544861"/>
    <lineage>
        <taxon>Bacteria</taxon>
        <taxon>Pseudomonadati</taxon>
        <taxon>Pseudomonadota</taxon>
        <taxon>Betaproteobacteria</taxon>
        <taxon>Burkholderiales</taxon>
        <taxon>Burkholderiaceae</taxon>
        <taxon>Caballeronia</taxon>
    </lineage>
</organism>
<protein>
    <submittedName>
        <fullName evidence="2">Uncharacterized protein</fullName>
    </submittedName>
</protein>